<protein>
    <submittedName>
        <fullName evidence="1">Uncharacterized protein</fullName>
    </submittedName>
</protein>
<organism evidence="1 2">
    <name type="scientific">Botrytis hyacinthi</name>
    <dbReference type="NCBI Taxonomy" id="278943"/>
    <lineage>
        <taxon>Eukaryota</taxon>
        <taxon>Fungi</taxon>
        <taxon>Dikarya</taxon>
        <taxon>Ascomycota</taxon>
        <taxon>Pezizomycotina</taxon>
        <taxon>Leotiomycetes</taxon>
        <taxon>Helotiales</taxon>
        <taxon>Sclerotiniaceae</taxon>
        <taxon>Botrytis</taxon>
    </lineage>
</organism>
<dbReference type="AlphaFoldDB" id="A0A4Z1GZT6"/>
<accession>A0A4Z1GZT6</accession>
<proteinExistence type="predicted"/>
<dbReference type="EMBL" id="PQXK01000034">
    <property type="protein sequence ID" value="TGO40590.1"/>
    <property type="molecule type" value="Genomic_DNA"/>
</dbReference>
<keyword evidence="2" id="KW-1185">Reference proteome</keyword>
<reference evidence="1 2" key="1">
    <citation type="submission" date="2017-12" db="EMBL/GenBank/DDBJ databases">
        <title>Comparative genomics of Botrytis spp.</title>
        <authorList>
            <person name="Valero-Jimenez C.A."/>
            <person name="Tapia P."/>
            <person name="Veloso J."/>
            <person name="Silva-Moreno E."/>
            <person name="Staats M."/>
            <person name="Valdes J.H."/>
            <person name="Van Kan J.A.L."/>
        </authorList>
    </citation>
    <scope>NUCLEOTIDE SEQUENCE [LARGE SCALE GENOMIC DNA]</scope>
    <source>
        <strain evidence="1 2">Bh0001</strain>
    </source>
</reference>
<evidence type="ECO:0000313" key="2">
    <source>
        <dbReference type="Proteomes" id="UP000297814"/>
    </source>
</evidence>
<dbReference type="Proteomes" id="UP000297814">
    <property type="component" value="Unassembled WGS sequence"/>
</dbReference>
<dbReference type="InterPro" id="IPR027417">
    <property type="entry name" value="P-loop_NTPase"/>
</dbReference>
<name>A0A4Z1GZT6_9HELO</name>
<gene>
    <name evidence="1" type="ORF">BHYA_0034g00090</name>
</gene>
<evidence type="ECO:0000313" key="1">
    <source>
        <dbReference type="EMBL" id="TGO40590.1"/>
    </source>
</evidence>
<sequence length="65" mass="7204">MGKATSNVDKETDALMQCIIRDVFADRTITAVAHRVALFEQIELTKCDSPTDILSSKTFSTQEIV</sequence>
<dbReference type="Gene3D" id="3.40.50.300">
    <property type="entry name" value="P-loop containing nucleotide triphosphate hydrolases"/>
    <property type="match status" value="1"/>
</dbReference>
<comment type="caution">
    <text evidence="1">The sequence shown here is derived from an EMBL/GenBank/DDBJ whole genome shotgun (WGS) entry which is preliminary data.</text>
</comment>